<dbReference type="Gene3D" id="3.40.50.1010">
    <property type="entry name" value="5'-nuclease"/>
    <property type="match status" value="1"/>
</dbReference>
<keyword evidence="6 8" id="KW-0460">Magnesium</keyword>
<dbReference type="InterPro" id="IPR022907">
    <property type="entry name" value="VapC_family"/>
</dbReference>
<dbReference type="EC" id="3.1.-.-" evidence="8"/>
<dbReference type="GO" id="GO:0000287">
    <property type="term" value="F:magnesium ion binding"/>
    <property type="evidence" value="ECO:0007669"/>
    <property type="project" value="UniProtKB-UniRule"/>
</dbReference>
<dbReference type="InterPro" id="IPR002716">
    <property type="entry name" value="PIN_dom"/>
</dbReference>
<evidence type="ECO:0000256" key="8">
    <source>
        <dbReference type="HAMAP-Rule" id="MF_00265"/>
    </source>
</evidence>
<evidence type="ECO:0000256" key="6">
    <source>
        <dbReference type="ARBA" id="ARBA00022842"/>
    </source>
</evidence>
<evidence type="ECO:0000313" key="11">
    <source>
        <dbReference type="Proteomes" id="UP000594480"/>
    </source>
</evidence>
<keyword evidence="4 8" id="KW-0479">Metal-binding</keyword>
<dbReference type="PANTHER" id="PTHR33653">
    <property type="entry name" value="RIBONUCLEASE VAPC2"/>
    <property type="match status" value="1"/>
</dbReference>
<reference evidence="10 11" key="1">
    <citation type="submission" date="2020-11" db="EMBL/GenBank/DDBJ databases">
        <title>Amino acid is mineralized and recycled by bacteria in oceanic microbiome.</title>
        <authorList>
            <person name="Zheng L.Y."/>
        </authorList>
    </citation>
    <scope>NUCLEOTIDE SEQUENCE [LARGE SCALE GENOMIC DNA]</scope>
    <source>
        <strain evidence="10 11">A32-1</strain>
    </source>
</reference>
<protein>
    <recommendedName>
        <fullName evidence="8">Ribonuclease VapC</fullName>
        <shortName evidence="8">RNase VapC</shortName>
        <ecNumber evidence="8">3.1.-.-</ecNumber>
    </recommendedName>
    <alternativeName>
        <fullName evidence="8">Toxin VapC</fullName>
    </alternativeName>
</protein>
<evidence type="ECO:0000256" key="3">
    <source>
        <dbReference type="ARBA" id="ARBA00022722"/>
    </source>
</evidence>
<feature type="binding site" evidence="8">
    <location>
        <position position="6"/>
    </location>
    <ligand>
        <name>Mg(2+)</name>
        <dbReference type="ChEBI" id="CHEBI:18420"/>
    </ligand>
</feature>
<dbReference type="GO" id="GO:0004540">
    <property type="term" value="F:RNA nuclease activity"/>
    <property type="evidence" value="ECO:0007669"/>
    <property type="project" value="InterPro"/>
</dbReference>
<dbReference type="PANTHER" id="PTHR33653:SF1">
    <property type="entry name" value="RIBONUCLEASE VAPC2"/>
    <property type="match status" value="1"/>
</dbReference>
<keyword evidence="8" id="KW-0800">Toxin</keyword>
<accession>A0A7S8MVR5</accession>
<dbReference type="Proteomes" id="UP000594480">
    <property type="component" value="Chromosome"/>
</dbReference>
<dbReference type="RefSeq" id="WP_195692250.1">
    <property type="nucleotide sequence ID" value="NZ_CP064760.1"/>
</dbReference>
<dbReference type="GO" id="GO:0090729">
    <property type="term" value="F:toxin activity"/>
    <property type="evidence" value="ECO:0007669"/>
    <property type="project" value="UniProtKB-KW"/>
</dbReference>
<evidence type="ECO:0000313" key="10">
    <source>
        <dbReference type="EMBL" id="QPE04159.1"/>
    </source>
</evidence>
<comment type="function">
    <text evidence="8">Toxic component of a toxin-antitoxin (TA) system. An RNase.</text>
</comment>
<dbReference type="EMBL" id="CP064760">
    <property type="protein sequence ID" value="QPE04159.1"/>
    <property type="molecule type" value="Genomic_DNA"/>
</dbReference>
<dbReference type="InterPro" id="IPR029060">
    <property type="entry name" value="PIN-like_dom_sf"/>
</dbReference>
<keyword evidence="11" id="KW-1185">Reference proteome</keyword>
<dbReference type="SUPFAM" id="SSF88723">
    <property type="entry name" value="PIN domain-like"/>
    <property type="match status" value="1"/>
</dbReference>
<comment type="cofactor">
    <cofactor evidence="1 8">
        <name>Mg(2+)</name>
        <dbReference type="ChEBI" id="CHEBI:18420"/>
    </cofactor>
</comment>
<dbReference type="InterPro" id="IPR050556">
    <property type="entry name" value="Type_II_TA_system_RNase"/>
</dbReference>
<sequence>MTGLLDTSVLIGPIPAAVIEGIERYVAPYLVRAELLRGQRRFELSPNMRQRAAARAQLIAALDDLHGFWRPFGSAESDAYAQLRASSEQAVQSKDAIIAAHAIAAGQTLVTADRGFTRFQGLEVDLI</sequence>
<gene>
    <name evidence="8" type="primary">vapC</name>
    <name evidence="10" type="ORF">IT882_13260</name>
</gene>
<comment type="similarity">
    <text evidence="7 8">Belongs to the PINc/VapC protein family.</text>
</comment>
<evidence type="ECO:0000256" key="5">
    <source>
        <dbReference type="ARBA" id="ARBA00022801"/>
    </source>
</evidence>
<keyword evidence="2 8" id="KW-1277">Toxin-antitoxin system</keyword>
<evidence type="ECO:0000256" key="2">
    <source>
        <dbReference type="ARBA" id="ARBA00022649"/>
    </source>
</evidence>
<dbReference type="GO" id="GO:0016787">
    <property type="term" value="F:hydrolase activity"/>
    <property type="evidence" value="ECO:0007669"/>
    <property type="project" value="UniProtKB-KW"/>
</dbReference>
<organism evidence="10 11">
    <name type="scientific">Microbacterium schleiferi</name>
    <dbReference type="NCBI Taxonomy" id="69362"/>
    <lineage>
        <taxon>Bacteria</taxon>
        <taxon>Bacillati</taxon>
        <taxon>Actinomycetota</taxon>
        <taxon>Actinomycetes</taxon>
        <taxon>Micrococcales</taxon>
        <taxon>Microbacteriaceae</taxon>
        <taxon>Microbacterium</taxon>
    </lineage>
</organism>
<proteinExistence type="inferred from homology"/>
<evidence type="ECO:0000256" key="1">
    <source>
        <dbReference type="ARBA" id="ARBA00001946"/>
    </source>
</evidence>
<dbReference type="KEGG" id="msf:IT882_13260"/>
<dbReference type="HAMAP" id="MF_00265">
    <property type="entry name" value="VapC_Nob1"/>
    <property type="match status" value="1"/>
</dbReference>
<dbReference type="Pfam" id="PF01850">
    <property type="entry name" value="PIN"/>
    <property type="match status" value="1"/>
</dbReference>
<dbReference type="AlphaFoldDB" id="A0A7S8MVR5"/>
<evidence type="ECO:0000256" key="7">
    <source>
        <dbReference type="ARBA" id="ARBA00038093"/>
    </source>
</evidence>
<keyword evidence="3 8" id="KW-0540">Nuclease</keyword>
<feature type="domain" description="PIN" evidence="9">
    <location>
        <begin position="4"/>
        <end position="120"/>
    </location>
</feature>
<keyword evidence="5 8" id="KW-0378">Hydrolase</keyword>
<feature type="binding site" evidence="8">
    <location>
        <position position="95"/>
    </location>
    <ligand>
        <name>Mg(2+)</name>
        <dbReference type="ChEBI" id="CHEBI:18420"/>
    </ligand>
</feature>
<evidence type="ECO:0000256" key="4">
    <source>
        <dbReference type="ARBA" id="ARBA00022723"/>
    </source>
</evidence>
<evidence type="ECO:0000259" key="9">
    <source>
        <dbReference type="Pfam" id="PF01850"/>
    </source>
</evidence>
<name>A0A7S8MVR5_9MICO</name>